<feature type="domain" description="ABC transporter" evidence="5">
    <location>
        <begin position="4"/>
        <end position="230"/>
    </location>
</feature>
<evidence type="ECO:0000313" key="7">
    <source>
        <dbReference type="Proteomes" id="UP000192343"/>
    </source>
</evidence>
<dbReference type="Gene3D" id="3.40.50.300">
    <property type="entry name" value="P-loop containing nucleotide triphosphate hydrolases"/>
    <property type="match status" value="1"/>
</dbReference>
<organism evidence="6 7">
    <name type="scientific">Marispirochaeta aestuarii</name>
    <dbReference type="NCBI Taxonomy" id="1963862"/>
    <lineage>
        <taxon>Bacteria</taxon>
        <taxon>Pseudomonadati</taxon>
        <taxon>Spirochaetota</taxon>
        <taxon>Spirochaetia</taxon>
        <taxon>Spirochaetales</taxon>
        <taxon>Spirochaetaceae</taxon>
        <taxon>Marispirochaeta</taxon>
    </lineage>
</organism>
<dbReference type="STRING" id="1963862.B4O97_09695"/>
<dbReference type="InterPro" id="IPR027417">
    <property type="entry name" value="P-loop_NTPase"/>
</dbReference>
<dbReference type="InterPro" id="IPR015854">
    <property type="entry name" value="ABC_transpr_LolD-like"/>
</dbReference>
<dbReference type="Pfam" id="PF00005">
    <property type="entry name" value="ABC_tran"/>
    <property type="match status" value="1"/>
</dbReference>
<sequence>MPVLKIEDIHKDYLLGKSVIHALKGLSLSVEKGDFISVVGPSGCGKTTLLNILGCIDKPSSGRVYFRGEDLSKMTDNQEADIRLREIGFIFQSFNLVPVLSCSENIEFPLILAGVPKKERRRRTARLVEIVGLADFAEHKPDELSGGQRQRVAIARALVNNPSLVIADEPTANLDSETGNSILETMNRLNREEKVTFIFSTHNPEIMQYARTIIHLKDGAVTRVDQGVPA</sequence>
<comment type="similarity">
    <text evidence="4">Belongs to the ABC transporter superfamily. Macrolide exporter (TC 3.A.1.122) family.</text>
</comment>
<comment type="caution">
    <text evidence="6">The sequence shown here is derived from an EMBL/GenBank/DDBJ whole genome shotgun (WGS) entry which is preliminary data.</text>
</comment>
<dbReference type="Proteomes" id="UP000192343">
    <property type="component" value="Unassembled WGS sequence"/>
</dbReference>
<dbReference type="FunFam" id="3.40.50.300:FF:000032">
    <property type="entry name" value="Export ABC transporter ATP-binding protein"/>
    <property type="match status" value="1"/>
</dbReference>
<evidence type="ECO:0000313" key="6">
    <source>
        <dbReference type="EMBL" id="ORC35433.1"/>
    </source>
</evidence>
<dbReference type="SUPFAM" id="SSF52540">
    <property type="entry name" value="P-loop containing nucleoside triphosphate hydrolases"/>
    <property type="match status" value="1"/>
</dbReference>
<evidence type="ECO:0000259" key="5">
    <source>
        <dbReference type="PROSITE" id="PS50893"/>
    </source>
</evidence>
<dbReference type="OrthoDB" id="9805538at2"/>
<dbReference type="InterPro" id="IPR017871">
    <property type="entry name" value="ABC_transporter-like_CS"/>
</dbReference>
<dbReference type="GO" id="GO:0098796">
    <property type="term" value="C:membrane protein complex"/>
    <property type="evidence" value="ECO:0007669"/>
    <property type="project" value="UniProtKB-ARBA"/>
</dbReference>
<dbReference type="PANTHER" id="PTHR24220:SF86">
    <property type="entry name" value="ABC TRANSPORTER ABCH.1"/>
    <property type="match status" value="1"/>
</dbReference>
<dbReference type="PANTHER" id="PTHR24220">
    <property type="entry name" value="IMPORT ATP-BINDING PROTEIN"/>
    <property type="match status" value="1"/>
</dbReference>
<evidence type="ECO:0000256" key="4">
    <source>
        <dbReference type="ARBA" id="ARBA00038388"/>
    </source>
</evidence>
<gene>
    <name evidence="6" type="ORF">B4O97_09695</name>
</gene>
<dbReference type="EMBL" id="MWQY01000009">
    <property type="protein sequence ID" value="ORC35433.1"/>
    <property type="molecule type" value="Genomic_DNA"/>
</dbReference>
<dbReference type="GO" id="GO:0022857">
    <property type="term" value="F:transmembrane transporter activity"/>
    <property type="evidence" value="ECO:0007669"/>
    <property type="project" value="TreeGrafter"/>
</dbReference>
<dbReference type="InterPro" id="IPR017911">
    <property type="entry name" value="MacB-like_ATP-bd"/>
</dbReference>
<dbReference type="GO" id="GO:0016887">
    <property type="term" value="F:ATP hydrolysis activity"/>
    <property type="evidence" value="ECO:0007669"/>
    <property type="project" value="InterPro"/>
</dbReference>
<dbReference type="PROSITE" id="PS00211">
    <property type="entry name" value="ABC_TRANSPORTER_1"/>
    <property type="match status" value="1"/>
</dbReference>
<dbReference type="SMART" id="SM00382">
    <property type="entry name" value="AAA"/>
    <property type="match status" value="1"/>
</dbReference>
<dbReference type="RefSeq" id="WP_083050407.1">
    <property type="nucleotide sequence ID" value="NZ_MWQY01000009.1"/>
</dbReference>
<proteinExistence type="inferred from homology"/>
<reference evidence="6 7" key="1">
    <citation type="submission" date="2017-03" db="EMBL/GenBank/DDBJ databases">
        <title>Draft Genome sequence of Marispirochaeta sp. strain JC444.</title>
        <authorList>
            <person name="Shivani Y."/>
            <person name="Subhash Y."/>
            <person name="Sasikala C."/>
            <person name="Ramana C."/>
        </authorList>
    </citation>
    <scope>NUCLEOTIDE SEQUENCE [LARGE SCALE GENOMIC DNA]</scope>
    <source>
        <strain evidence="6 7">JC444</strain>
    </source>
</reference>
<dbReference type="CDD" id="cd03255">
    <property type="entry name" value="ABC_MJ0796_LolCDE_FtsE"/>
    <property type="match status" value="1"/>
</dbReference>
<dbReference type="GO" id="GO:0005886">
    <property type="term" value="C:plasma membrane"/>
    <property type="evidence" value="ECO:0007669"/>
    <property type="project" value="TreeGrafter"/>
</dbReference>
<protein>
    <submittedName>
        <fullName evidence="6">Lipoprotein ABC transporter ATP-binding protein LolD</fullName>
    </submittedName>
</protein>
<keyword evidence="1" id="KW-0813">Transport</keyword>
<dbReference type="InterPro" id="IPR003439">
    <property type="entry name" value="ABC_transporter-like_ATP-bd"/>
</dbReference>
<dbReference type="AlphaFoldDB" id="A0A1Y1RZT6"/>
<evidence type="ECO:0000256" key="1">
    <source>
        <dbReference type="ARBA" id="ARBA00022448"/>
    </source>
</evidence>
<evidence type="ECO:0000256" key="2">
    <source>
        <dbReference type="ARBA" id="ARBA00022741"/>
    </source>
</evidence>
<evidence type="ECO:0000256" key="3">
    <source>
        <dbReference type="ARBA" id="ARBA00022840"/>
    </source>
</evidence>
<keyword evidence="2" id="KW-0547">Nucleotide-binding</keyword>
<dbReference type="GO" id="GO:0005524">
    <property type="term" value="F:ATP binding"/>
    <property type="evidence" value="ECO:0007669"/>
    <property type="project" value="UniProtKB-KW"/>
</dbReference>
<keyword evidence="3 6" id="KW-0067">ATP-binding</keyword>
<dbReference type="PROSITE" id="PS50893">
    <property type="entry name" value="ABC_TRANSPORTER_2"/>
    <property type="match status" value="1"/>
</dbReference>
<dbReference type="InterPro" id="IPR003593">
    <property type="entry name" value="AAA+_ATPase"/>
</dbReference>
<accession>A0A1Y1RZT6</accession>
<keyword evidence="7" id="KW-1185">Reference proteome</keyword>
<keyword evidence="6" id="KW-0449">Lipoprotein</keyword>
<name>A0A1Y1RZT6_9SPIO</name>